<dbReference type="GO" id="GO:0005886">
    <property type="term" value="C:plasma membrane"/>
    <property type="evidence" value="ECO:0007669"/>
    <property type="project" value="UniProtKB-UniRule"/>
</dbReference>
<dbReference type="InterPro" id="IPR004088">
    <property type="entry name" value="KH_dom_type_1"/>
</dbReference>
<protein>
    <recommendedName>
        <fullName evidence="5">Ribonuclease Y</fullName>
        <shortName evidence="5">RNase Y</shortName>
        <ecNumber evidence="5">3.1.-.-</ecNumber>
    </recommendedName>
</protein>
<dbReference type="SUPFAM" id="SSF54791">
    <property type="entry name" value="Eukaryotic type KH-domain (KH-domain type I)"/>
    <property type="match status" value="1"/>
</dbReference>
<dbReference type="InterPro" id="IPR006675">
    <property type="entry name" value="HDIG_dom"/>
</dbReference>
<keyword evidence="2 5" id="KW-0255">Endonuclease</keyword>
<dbReference type="CDD" id="cd22431">
    <property type="entry name" value="KH-I_RNaseY"/>
    <property type="match status" value="1"/>
</dbReference>
<dbReference type="PANTHER" id="PTHR12826:SF15">
    <property type="entry name" value="RIBONUCLEASE Y"/>
    <property type="match status" value="1"/>
</dbReference>
<dbReference type="Gene3D" id="1.10.3210.10">
    <property type="entry name" value="Hypothetical protein af1432"/>
    <property type="match status" value="1"/>
</dbReference>
<evidence type="ECO:0000256" key="3">
    <source>
        <dbReference type="ARBA" id="ARBA00022801"/>
    </source>
</evidence>
<dbReference type="InterPro" id="IPR017705">
    <property type="entry name" value="Ribonuclease_Y"/>
</dbReference>
<proteinExistence type="inferred from homology"/>
<dbReference type="NCBIfam" id="TIGR00277">
    <property type="entry name" value="HDIG"/>
    <property type="match status" value="1"/>
</dbReference>
<comment type="caution">
    <text evidence="7">The sequence shown here is derived from an EMBL/GenBank/DDBJ whole genome shotgun (WGS) entry which is preliminary data.</text>
</comment>
<reference evidence="8" key="1">
    <citation type="submission" date="2017-09" db="EMBL/GenBank/DDBJ databases">
        <title>Depth-based differentiation of microbial function through sediment-hosted aquifers and enrichment of novel symbionts in the deep terrestrial subsurface.</title>
        <authorList>
            <person name="Probst A.J."/>
            <person name="Ladd B."/>
            <person name="Jarett J.K."/>
            <person name="Geller-Mcgrath D.E."/>
            <person name="Sieber C.M.K."/>
            <person name="Emerson J.B."/>
            <person name="Anantharaman K."/>
            <person name="Thomas B.C."/>
            <person name="Malmstrom R."/>
            <person name="Stieglmeier M."/>
            <person name="Klingl A."/>
            <person name="Woyke T."/>
            <person name="Ryan C.M."/>
            <person name="Banfield J.F."/>
        </authorList>
    </citation>
    <scope>NUCLEOTIDE SEQUENCE [LARGE SCALE GENOMIC DNA]</scope>
</reference>
<dbReference type="Pfam" id="PF12072">
    <property type="entry name" value="RNase_Y_N"/>
    <property type="match status" value="1"/>
</dbReference>
<comment type="similarity">
    <text evidence="5">Belongs to the RNase Y family.</text>
</comment>
<name>A0A2M7ARK3_9BACT</name>
<dbReference type="InterPro" id="IPR004087">
    <property type="entry name" value="KH_dom"/>
</dbReference>
<dbReference type="InterPro" id="IPR022711">
    <property type="entry name" value="RNase_Y_N"/>
</dbReference>
<keyword evidence="3 5" id="KW-0378">Hydrolase</keyword>
<gene>
    <name evidence="5" type="primary">rny</name>
    <name evidence="7" type="ORF">COS78_03390</name>
</gene>
<evidence type="ECO:0000259" key="6">
    <source>
        <dbReference type="PROSITE" id="PS51831"/>
    </source>
</evidence>
<keyword evidence="1 5" id="KW-0540">Nuclease</keyword>
<dbReference type="GO" id="GO:0006402">
    <property type="term" value="P:mRNA catabolic process"/>
    <property type="evidence" value="ECO:0007669"/>
    <property type="project" value="UniProtKB-UniRule"/>
</dbReference>
<dbReference type="InterPro" id="IPR006674">
    <property type="entry name" value="HD_domain"/>
</dbReference>
<dbReference type="CDD" id="cd00077">
    <property type="entry name" value="HDc"/>
    <property type="match status" value="1"/>
</dbReference>
<dbReference type="Pfam" id="PF01966">
    <property type="entry name" value="HD"/>
    <property type="match status" value="1"/>
</dbReference>
<dbReference type="GO" id="GO:0003723">
    <property type="term" value="F:RNA binding"/>
    <property type="evidence" value="ECO:0007669"/>
    <property type="project" value="UniProtKB-UniRule"/>
</dbReference>
<dbReference type="EMBL" id="PEWA01000046">
    <property type="protein sequence ID" value="PIU73244.1"/>
    <property type="molecule type" value="Genomic_DNA"/>
</dbReference>
<evidence type="ECO:0000313" key="7">
    <source>
        <dbReference type="EMBL" id="PIU73244.1"/>
    </source>
</evidence>
<organism evidence="7 8">
    <name type="scientific">Candidatus Shapirobacteria bacterium CG06_land_8_20_14_3_00_40_12</name>
    <dbReference type="NCBI Taxonomy" id="1974881"/>
    <lineage>
        <taxon>Bacteria</taxon>
        <taxon>Candidatus Shapironibacteriota</taxon>
    </lineage>
</organism>
<accession>A0A2M7ARK3</accession>
<dbReference type="HAMAP" id="MF_00335">
    <property type="entry name" value="RNase_Y"/>
    <property type="match status" value="1"/>
</dbReference>
<evidence type="ECO:0000256" key="4">
    <source>
        <dbReference type="ARBA" id="ARBA00022884"/>
    </source>
</evidence>
<evidence type="ECO:0000256" key="5">
    <source>
        <dbReference type="HAMAP-Rule" id="MF_00335"/>
    </source>
</evidence>
<sequence>MFNSFLSKFKTLFGGEVSVVPDKSNRVVFVANKSAKAAKTAAKAAPVKTVPLLPPPAPPVAPAVDVQVQARAAAAAQVIIDNARRIETDAKIKEAEVFQRLKSLDEKERYLIQKEQSIDNKDQQISKKLEAIDETHRKQLEKLEVISGLDVEKAKQLLLSSTEKKMSSWLAKKINETREELKTRQEELAKEIILDGITHGVTDYVAEYTVSTITLPDEKIKGKIIGREGRNIHSFEKATGVELELDETNDIRISSFDSTRREIARLSLEKLIRDGRIQPVRIETIVAQTKADMDKILINEGKRICQEVGVFNIPIDLIREVGKFKFRFSYGQNLAKHTVEAVKIAVAIAFELKADVNTVRLGALFHDIGKVITDTEGTHVDLGIDLLRRYKIPEVVINTVAEHHEDKPFSSLESTIVYLGDAASGARPGARYEIHEEYLKRMKNIEEVAKSFPGVLSVAAYQAGREVMVIVEPSTVSDDEATVLSQNIADKLDVEAKWAGQIKVNVIREFRTSATIVSSKISNNAVKNGE</sequence>
<dbReference type="EC" id="3.1.-.-" evidence="5"/>
<dbReference type="InterPro" id="IPR036612">
    <property type="entry name" value="KH_dom_type_1_sf"/>
</dbReference>
<dbReference type="GO" id="GO:0016787">
    <property type="term" value="F:hydrolase activity"/>
    <property type="evidence" value="ECO:0007669"/>
    <property type="project" value="UniProtKB-KW"/>
</dbReference>
<dbReference type="GO" id="GO:0004521">
    <property type="term" value="F:RNA endonuclease activity"/>
    <property type="evidence" value="ECO:0007669"/>
    <property type="project" value="UniProtKB-UniRule"/>
</dbReference>
<comment type="function">
    <text evidence="5">Endoribonuclease that initiates mRNA decay.</text>
</comment>
<dbReference type="Pfam" id="PF00013">
    <property type="entry name" value="KH_1"/>
    <property type="match status" value="1"/>
</dbReference>
<evidence type="ECO:0000256" key="2">
    <source>
        <dbReference type="ARBA" id="ARBA00022759"/>
    </source>
</evidence>
<dbReference type="Proteomes" id="UP000231407">
    <property type="component" value="Unassembled WGS sequence"/>
</dbReference>
<evidence type="ECO:0000256" key="1">
    <source>
        <dbReference type="ARBA" id="ARBA00022722"/>
    </source>
</evidence>
<evidence type="ECO:0000313" key="8">
    <source>
        <dbReference type="Proteomes" id="UP000231407"/>
    </source>
</evidence>
<dbReference type="InterPro" id="IPR003607">
    <property type="entry name" value="HD/PDEase_dom"/>
</dbReference>
<dbReference type="SUPFAM" id="SSF109604">
    <property type="entry name" value="HD-domain/PDEase-like"/>
    <property type="match status" value="1"/>
</dbReference>
<dbReference type="PANTHER" id="PTHR12826">
    <property type="entry name" value="RIBONUCLEASE Y"/>
    <property type="match status" value="1"/>
</dbReference>
<dbReference type="AlphaFoldDB" id="A0A2M7ARK3"/>
<dbReference type="PROSITE" id="PS50084">
    <property type="entry name" value="KH_TYPE_1"/>
    <property type="match status" value="1"/>
</dbReference>
<dbReference type="SMART" id="SM00471">
    <property type="entry name" value="HDc"/>
    <property type="match status" value="1"/>
</dbReference>
<dbReference type="PROSITE" id="PS51831">
    <property type="entry name" value="HD"/>
    <property type="match status" value="1"/>
</dbReference>
<dbReference type="SMART" id="SM00322">
    <property type="entry name" value="KH"/>
    <property type="match status" value="1"/>
</dbReference>
<feature type="domain" description="HD" evidence="6">
    <location>
        <begin position="334"/>
        <end position="426"/>
    </location>
</feature>
<keyword evidence="4 5" id="KW-0694">RNA-binding</keyword>